<evidence type="ECO:0000313" key="2">
    <source>
        <dbReference type="EMBL" id="TZG26237.1"/>
    </source>
</evidence>
<protein>
    <submittedName>
        <fullName evidence="2">Uncharacterized protein</fullName>
    </submittedName>
</protein>
<keyword evidence="1" id="KW-0732">Signal</keyword>
<feature type="signal peptide" evidence="1">
    <location>
        <begin position="1"/>
        <end position="17"/>
    </location>
</feature>
<feature type="chain" id="PRO_5022955992" evidence="1">
    <location>
        <begin position="18"/>
        <end position="236"/>
    </location>
</feature>
<evidence type="ECO:0000313" key="3">
    <source>
        <dbReference type="Proteomes" id="UP000322077"/>
    </source>
</evidence>
<dbReference type="RefSeq" id="WP_149523043.1">
    <property type="nucleotide sequence ID" value="NZ_VTOU01000003.1"/>
</dbReference>
<evidence type="ECO:0000256" key="1">
    <source>
        <dbReference type="SAM" id="SignalP"/>
    </source>
</evidence>
<accession>A0A5D9C4U7</accession>
<reference evidence="2 3" key="1">
    <citation type="submission" date="2019-08" db="EMBL/GenBank/DDBJ databases">
        <authorList>
            <person name="Wang G."/>
            <person name="Xu Z."/>
        </authorList>
    </citation>
    <scope>NUCLEOTIDE SEQUENCE [LARGE SCALE GENOMIC DNA]</scope>
    <source>
        <strain evidence="2 3">ZX</strain>
    </source>
</reference>
<gene>
    <name evidence="2" type="ORF">FYJ91_14940</name>
</gene>
<sequence length="236" mass="24833">MRLLLLLLTAFAVPAAAAPLDPMAGAQDMARQLDAINAKPLPEGEPLARAVADVLRADAERRGGCMPANVKLGVLRPVTLDNFVTQAIVAGRIENGWLLSATVANCPAEDPARILVLRGADGQSLSAFYDGRGEGLAWPSLARAVMPAIVRPALAKLALSDPRCRPANIAPVAVRVAGRSADLSPDRLGIRYKGSWSEVWSFAPCGHRIAVPVTFTADGKGGAGWDVADDKIVYKP</sequence>
<dbReference type="Proteomes" id="UP000322077">
    <property type="component" value="Unassembled WGS sequence"/>
</dbReference>
<proteinExistence type="predicted"/>
<name>A0A5D9C4U7_9SPHN</name>
<dbReference type="EMBL" id="VTOU01000003">
    <property type="protein sequence ID" value="TZG26237.1"/>
    <property type="molecule type" value="Genomic_DNA"/>
</dbReference>
<dbReference type="AlphaFoldDB" id="A0A5D9C4U7"/>
<organism evidence="2 3">
    <name type="scientific">Sphingomonas montanisoli</name>
    <dbReference type="NCBI Taxonomy" id="2606412"/>
    <lineage>
        <taxon>Bacteria</taxon>
        <taxon>Pseudomonadati</taxon>
        <taxon>Pseudomonadota</taxon>
        <taxon>Alphaproteobacteria</taxon>
        <taxon>Sphingomonadales</taxon>
        <taxon>Sphingomonadaceae</taxon>
        <taxon>Sphingomonas</taxon>
    </lineage>
</organism>
<comment type="caution">
    <text evidence="2">The sequence shown here is derived from an EMBL/GenBank/DDBJ whole genome shotgun (WGS) entry which is preliminary data.</text>
</comment>
<keyword evidence="3" id="KW-1185">Reference proteome</keyword>